<evidence type="ECO:0000256" key="13">
    <source>
        <dbReference type="ARBA" id="ARBA00032850"/>
    </source>
</evidence>
<organism evidence="16 17">
    <name type="scientific">Kiloniella antarctica</name>
    <dbReference type="NCBI Taxonomy" id="1550907"/>
    <lineage>
        <taxon>Bacteria</taxon>
        <taxon>Pseudomonadati</taxon>
        <taxon>Pseudomonadota</taxon>
        <taxon>Alphaproteobacteria</taxon>
        <taxon>Rhodospirillales</taxon>
        <taxon>Kiloniellaceae</taxon>
        <taxon>Kiloniella</taxon>
    </lineage>
</organism>
<dbReference type="EC" id="3.4.21.107" evidence="4"/>
<keyword evidence="12" id="KW-0346">Stress response</keyword>
<dbReference type="PANTHER" id="PTHR22939">
    <property type="entry name" value="SERINE PROTEASE FAMILY S1C HTRA-RELATED"/>
    <property type="match status" value="1"/>
</dbReference>
<dbReference type="NCBIfam" id="TIGR02037">
    <property type="entry name" value="degP_htrA_DO"/>
    <property type="match status" value="1"/>
</dbReference>
<evidence type="ECO:0000256" key="9">
    <source>
        <dbReference type="ARBA" id="ARBA00022764"/>
    </source>
</evidence>
<evidence type="ECO:0000313" key="16">
    <source>
        <dbReference type="EMBL" id="MFD2204048.1"/>
    </source>
</evidence>
<accession>A0ABW5BGU7</accession>
<comment type="similarity">
    <text evidence="3">Belongs to the peptidase S1C family.</text>
</comment>
<evidence type="ECO:0000256" key="6">
    <source>
        <dbReference type="ARBA" id="ARBA00022670"/>
    </source>
</evidence>
<evidence type="ECO:0000313" key="17">
    <source>
        <dbReference type="Proteomes" id="UP001597294"/>
    </source>
</evidence>
<keyword evidence="11" id="KW-0720">Serine protease</keyword>
<evidence type="ECO:0000256" key="11">
    <source>
        <dbReference type="ARBA" id="ARBA00022825"/>
    </source>
</evidence>
<keyword evidence="14" id="KW-0472">Membrane</keyword>
<dbReference type="EMBL" id="JBHUII010000001">
    <property type="protein sequence ID" value="MFD2204048.1"/>
    <property type="molecule type" value="Genomic_DNA"/>
</dbReference>
<keyword evidence="7" id="KW-0732">Signal</keyword>
<dbReference type="SUPFAM" id="SSF50494">
    <property type="entry name" value="Trypsin-like serine proteases"/>
    <property type="match status" value="1"/>
</dbReference>
<evidence type="ECO:0000256" key="5">
    <source>
        <dbReference type="ARBA" id="ARBA00013958"/>
    </source>
</evidence>
<keyword evidence="8" id="KW-0677">Repeat</keyword>
<evidence type="ECO:0000256" key="8">
    <source>
        <dbReference type="ARBA" id="ARBA00022737"/>
    </source>
</evidence>
<dbReference type="InterPro" id="IPR036034">
    <property type="entry name" value="PDZ_sf"/>
</dbReference>
<dbReference type="InterPro" id="IPR001478">
    <property type="entry name" value="PDZ"/>
</dbReference>
<keyword evidence="14" id="KW-0812">Transmembrane</keyword>
<dbReference type="InterPro" id="IPR011782">
    <property type="entry name" value="Pept_S1C_Do"/>
</dbReference>
<evidence type="ECO:0000256" key="12">
    <source>
        <dbReference type="ARBA" id="ARBA00023016"/>
    </source>
</evidence>
<dbReference type="Gene3D" id="2.30.42.10">
    <property type="match status" value="2"/>
</dbReference>
<evidence type="ECO:0000256" key="3">
    <source>
        <dbReference type="ARBA" id="ARBA00010541"/>
    </source>
</evidence>
<keyword evidence="14" id="KW-1133">Transmembrane helix</keyword>
<comment type="caution">
    <text evidence="16">The sequence shown here is derived from an EMBL/GenBank/DDBJ whole genome shotgun (WGS) entry which is preliminary data.</text>
</comment>
<gene>
    <name evidence="16" type="ORF">ACFSKO_00390</name>
</gene>
<dbReference type="InterPro" id="IPR009003">
    <property type="entry name" value="Peptidase_S1_PA"/>
</dbReference>
<feature type="transmembrane region" description="Helical" evidence="14">
    <location>
        <begin position="32"/>
        <end position="50"/>
    </location>
</feature>
<name>A0ABW5BGU7_9PROT</name>
<dbReference type="Pfam" id="PF00595">
    <property type="entry name" value="PDZ"/>
    <property type="match status" value="1"/>
</dbReference>
<evidence type="ECO:0000256" key="7">
    <source>
        <dbReference type="ARBA" id="ARBA00022729"/>
    </source>
</evidence>
<dbReference type="PROSITE" id="PS50106">
    <property type="entry name" value="PDZ"/>
    <property type="match status" value="2"/>
</dbReference>
<dbReference type="PANTHER" id="PTHR22939:SF130">
    <property type="entry name" value="PERIPLASMIC SERINE ENDOPROTEASE DEGP-LIKE-RELATED"/>
    <property type="match status" value="1"/>
</dbReference>
<dbReference type="PRINTS" id="PR00834">
    <property type="entry name" value="PROTEASES2C"/>
</dbReference>
<comment type="subcellular location">
    <subcellularLocation>
        <location evidence="2">Periplasm</location>
    </subcellularLocation>
</comment>
<dbReference type="Pfam" id="PF13365">
    <property type="entry name" value="Trypsin_2"/>
    <property type="match status" value="1"/>
</dbReference>
<dbReference type="GO" id="GO:0016787">
    <property type="term" value="F:hydrolase activity"/>
    <property type="evidence" value="ECO:0007669"/>
    <property type="project" value="UniProtKB-KW"/>
</dbReference>
<dbReference type="SMART" id="SM00228">
    <property type="entry name" value="PDZ"/>
    <property type="match status" value="2"/>
</dbReference>
<reference evidence="17" key="1">
    <citation type="journal article" date="2019" name="Int. J. Syst. Evol. Microbiol.">
        <title>The Global Catalogue of Microorganisms (GCM) 10K type strain sequencing project: providing services to taxonomists for standard genome sequencing and annotation.</title>
        <authorList>
            <consortium name="The Broad Institute Genomics Platform"/>
            <consortium name="The Broad Institute Genome Sequencing Center for Infectious Disease"/>
            <person name="Wu L."/>
            <person name="Ma J."/>
        </authorList>
    </citation>
    <scope>NUCLEOTIDE SEQUENCE [LARGE SCALE GENOMIC DNA]</scope>
    <source>
        <strain evidence="17">CGMCC 4.7192</strain>
    </source>
</reference>
<keyword evidence="10 16" id="KW-0378">Hydrolase</keyword>
<dbReference type="Pfam" id="PF13180">
    <property type="entry name" value="PDZ_2"/>
    <property type="match status" value="1"/>
</dbReference>
<evidence type="ECO:0000256" key="4">
    <source>
        <dbReference type="ARBA" id="ARBA00013035"/>
    </source>
</evidence>
<comment type="catalytic activity">
    <reaction evidence="1">
        <text>Acts on substrates that are at least partially unfolded. The cleavage site P1 residue is normally between a pair of hydrophobic residues, such as Val-|-Val.</text>
        <dbReference type="EC" id="3.4.21.107"/>
    </reaction>
</comment>
<evidence type="ECO:0000256" key="1">
    <source>
        <dbReference type="ARBA" id="ARBA00001772"/>
    </source>
</evidence>
<protein>
    <recommendedName>
        <fullName evidence="5">Probable periplasmic serine endoprotease DegP-like</fullName>
        <ecNumber evidence="4">3.4.21.107</ecNumber>
    </recommendedName>
    <alternativeName>
        <fullName evidence="13">Protease Do</fullName>
    </alternativeName>
</protein>
<sequence>MKNRADQKFRHTGASAQVLVSRPILTKQGLQQWMIGIAVVIGIMSMAFTAKARSAPDSFADLAEELLPTVVNVITSQKIEETTETDGQPQVPQGENFEEFFRDFFERRGGGRQPEQPRRGGAQGSGFVIDSAGLIVTNNHVIEGADEVAVRLQDGTVLEAKVIGADEKTDLALLKVETDIKLPATSWGSSDESRIGDWVLAIGNPFGLGGSVSAGIISAHSRDIGSGPYDSFIQTDAAINRGNSGGPLFNMDGKVIGVNSAIYSPSGGSVGIGFSIPSVMAQHIIEQLRESGEVKRGWLGVQIQTVTEELAEGLRLDEPSGALVSSVTKGGPAEKAGVKVGDVILEFNNRKVPEMRKLPRMVAETSIGREVDVVVWRKGEKKTVSVDLGQLPDDVVASAAPSKTKKEEKKASKVADLGLYLGELDSETRQRFSISDSVNGVVITDVVPNSSAAEKSLRPGDIIVEVDQEEVTNPGQVASLVGKAKEAGFRVVTLLVFKQGEYSWVAIKLDS</sequence>
<keyword evidence="6" id="KW-0645">Protease</keyword>
<dbReference type="InterPro" id="IPR001940">
    <property type="entry name" value="Peptidase_S1C"/>
</dbReference>
<keyword evidence="17" id="KW-1185">Reference proteome</keyword>
<dbReference type="SUPFAM" id="SSF50156">
    <property type="entry name" value="PDZ domain-like"/>
    <property type="match status" value="2"/>
</dbReference>
<keyword evidence="9" id="KW-0574">Periplasm</keyword>
<proteinExistence type="inferred from homology"/>
<feature type="domain" description="PDZ" evidence="15">
    <location>
        <begin position="284"/>
        <end position="379"/>
    </location>
</feature>
<evidence type="ECO:0000256" key="10">
    <source>
        <dbReference type="ARBA" id="ARBA00022801"/>
    </source>
</evidence>
<dbReference type="Proteomes" id="UP001597294">
    <property type="component" value="Unassembled WGS sequence"/>
</dbReference>
<evidence type="ECO:0000259" key="15">
    <source>
        <dbReference type="PROSITE" id="PS50106"/>
    </source>
</evidence>
<evidence type="ECO:0000256" key="14">
    <source>
        <dbReference type="SAM" id="Phobius"/>
    </source>
</evidence>
<dbReference type="RefSeq" id="WP_380247213.1">
    <property type="nucleotide sequence ID" value="NZ_JBHUII010000001.1"/>
</dbReference>
<feature type="domain" description="PDZ" evidence="15">
    <location>
        <begin position="401"/>
        <end position="473"/>
    </location>
</feature>
<evidence type="ECO:0000256" key="2">
    <source>
        <dbReference type="ARBA" id="ARBA00004418"/>
    </source>
</evidence>
<dbReference type="CDD" id="cd10839">
    <property type="entry name" value="cpPDZ1_DegP-like"/>
    <property type="match status" value="1"/>
</dbReference>
<dbReference type="Gene3D" id="2.40.10.120">
    <property type="match status" value="1"/>
</dbReference>